<feature type="region of interest" description="Disordered" evidence="1">
    <location>
        <begin position="1"/>
        <end position="22"/>
    </location>
</feature>
<dbReference type="AlphaFoldDB" id="A0A4R3IRS3"/>
<reference evidence="2 3" key="1">
    <citation type="submission" date="2019-03" db="EMBL/GenBank/DDBJ databases">
        <title>Genomic Encyclopedia of Type Strains, Phase IV (KMG-IV): sequencing the most valuable type-strain genomes for metagenomic binning, comparative biology and taxonomic classification.</title>
        <authorList>
            <person name="Goeker M."/>
        </authorList>
    </citation>
    <scope>NUCLEOTIDE SEQUENCE [LARGE SCALE GENOMIC DNA]</scope>
    <source>
        <strain evidence="2 3">DSM 104836</strain>
    </source>
</reference>
<dbReference type="Pfam" id="PF10028">
    <property type="entry name" value="DUF2270"/>
    <property type="match status" value="1"/>
</dbReference>
<accession>A0A4R3IRS3</accession>
<proteinExistence type="predicted"/>
<dbReference type="EMBL" id="SLZU01000038">
    <property type="protein sequence ID" value="TCS52493.1"/>
    <property type="molecule type" value="Genomic_DNA"/>
</dbReference>
<name>A0A4R3IRS3_9RHOB</name>
<protein>
    <submittedName>
        <fullName evidence="2">Putative integral membrane protein DUF2270</fullName>
    </submittedName>
</protein>
<sequence length="81" mass="9491">MNANLRFSETPKIQQDRPNRDHSAEDFTAAEIGALAHLYRGEDYRSTIWRTRLDTSANWAIVLTGVSFPQRSPRRTPRRYR</sequence>
<feature type="compositionally biased region" description="Polar residues" evidence="1">
    <location>
        <begin position="1"/>
        <end position="13"/>
    </location>
</feature>
<gene>
    <name evidence="2" type="ORF">EDD52_13824</name>
</gene>
<evidence type="ECO:0000313" key="2">
    <source>
        <dbReference type="EMBL" id="TCS52493.1"/>
    </source>
</evidence>
<evidence type="ECO:0000256" key="1">
    <source>
        <dbReference type="SAM" id="MobiDB-lite"/>
    </source>
</evidence>
<dbReference type="Proteomes" id="UP000295696">
    <property type="component" value="Unassembled WGS sequence"/>
</dbReference>
<evidence type="ECO:0000313" key="3">
    <source>
        <dbReference type="Proteomes" id="UP000295696"/>
    </source>
</evidence>
<organism evidence="2 3">
    <name type="scientific">Primorskyibacter sedentarius</name>
    <dbReference type="NCBI Taxonomy" id="745311"/>
    <lineage>
        <taxon>Bacteria</taxon>
        <taxon>Pseudomonadati</taxon>
        <taxon>Pseudomonadota</taxon>
        <taxon>Alphaproteobacteria</taxon>
        <taxon>Rhodobacterales</taxon>
        <taxon>Roseobacteraceae</taxon>
        <taxon>Primorskyibacter</taxon>
    </lineage>
</organism>
<dbReference type="InterPro" id="IPR014470">
    <property type="entry name" value="UCP01500"/>
</dbReference>
<keyword evidence="3" id="KW-1185">Reference proteome</keyword>
<comment type="caution">
    <text evidence="2">The sequence shown here is derived from an EMBL/GenBank/DDBJ whole genome shotgun (WGS) entry which is preliminary data.</text>
</comment>